<dbReference type="AlphaFoldDB" id="H2Y063"/>
<dbReference type="HOGENOM" id="CLU_2644281_0_0_1"/>
<keyword evidence="2" id="KW-1185">Reference proteome</keyword>
<proteinExistence type="predicted"/>
<reference evidence="1" key="2">
    <citation type="submission" date="2025-08" db="UniProtKB">
        <authorList>
            <consortium name="Ensembl"/>
        </authorList>
    </citation>
    <scope>IDENTIFICATION</scope>
</reference>
<protein>
    <submittedName>
        <fullName evidence="1">Uncharacterized protein</fullName>
    </submittedName>
</protein>
<sequence length="77" mass="9259">CACLQDLHHTVNKYHLCGWWYRYPYKRHKVKPRISWFTILGDNNSIGWITLVHYRFPIDCIKLIIRNIFCGITLTHG</sequence>
<evidence type="ECO:0000313" key="2">
    <source>
        <dbReference type="Proteomes" id="UP000008144"/>
    </source>
</evidence>
<reference evidence="2" key="1">
    <citation type="journal article" date="2002" name="Science">
        <title>The draft genome of Ciona intestinalis: insights into chordate and vertebrate origins.</title>
        <authorList>
            <person name="Dehal P."/>
            <person name="Satou Y."/>
            <person name="Campbell R.K."/>
            <person name="Chapman J."/>
            <person name="Degnan B."/>
            <person name="De Tomaso A."/>
            <person name="Davidson B."/>
            <person name="Di Gregorio A."/>
            <person name="Gelpke M."/>
            <person name="Goodstein D.M."/>
            <person name="Harafuji N."/>
            <person name="Hastings K.E."/>
            <person name="Ho I."/>
            <person name="Hotta K."/>
            <person name="Huang W."/>
            <person name="Kawashima T."/>
            <person name="Lemaire P."/>
            <person name="Martinez D."/>
            <person name="Meinertzhagen I.A."/>
            <person name="Necula S."/>
            <person name="Nonaka M."/>
            <person name="Putnam N."/>
            <person name="Rash S."/>
            <person name="Saiga H."/>
            <person name="Satake M."/>
            <person name="Terry A."/>
            <person name="Yamada L."/>
            <person name="Wang H.G."/>
            <person name="Awazu S."/>
            <person name="Azumi K."/>
            <person name="Boore J."/>
            <person name="Branno M."/>
            <person name="Chin-Bow S."/>
            <person name="DeSantis R."/>
            <person name="Doyle S."/>
            <person name="Francino P."/>
            <person name="Keys D.N."/>
            <person name="Haga S."/>
            <person name="Hayashi H."/>
            <person name="Hino K."/>
            <person name="Imai K.S."/>
            <person name="Inaba K."/>
            <person name="Kano S."/>
            <person name="Kobayashi K."/>
            <person name="Kobayashi M."/>
            <person name="Lee B.I."/>
            <person name="Makabe K.W."/>
            <person name="Manohar C."/>
            <person name="Matassi G."/>
            <person name="Medina M."/>
            <person name="Mochizuki Y."/>
            <person name="Mount S."/>
            <person name="Morishita T."/>
            <person name="Miura S."/>
            <person name="Nakayama A."/>
            <person name="Nishizaka S."/>
            <person name="Nomoto H."/>
            <person name="Ohta F."/>
            <person name="Oishi K."/>
            <person name="Rigoutsos I."/>
            <person name="Sano M."/>
            <person name="Sasaki A."/>
            <person name="Sasakura Y."/>
            <person name="Shoguchi E."/>
            <person name="Shin-i T."/>
            <person name="Spagnuolo A."/>
            <person name="Stainier D."/>
            <person name="Suzuki M.M."/>
            <person name="Tassy O."/>
            <person name="Takatori N."/>
            <person name="Tokuoka M."/>
            <person name="Yagi K."/>
            <person name="Yoshizaki F."/>
            <person name="Wada S."/>
            <person name="Zhang C."/>
            <person name="Hyatt P.D."/>
            <person name="Larimer F."/>
            <person name="Detter C."/>
            <person name="Doggett N."/>
            <person name="Glavina T."/>
            <person name="Hawkins T."/>
            <person name="Richardson P."/>
            <person name="Lucas S."/>
            <person name="Kohara Y."/>
            <person name="Levine M."/>
            <person name="Satoh N."/>
            <person name="Rokhsar D.S."/>
        </authorList>
    </citation>
    <scope>NUCLEOTIDE SEQUENCE [LARGE SCALE GENOMIC DNA]</scope>
</reference>
<reference evidence="1" key="3">
    <citation type="submission" date="2025-09" db="UniProtKB">
        <authorList>
            <consortium name="Ensembl"/>
        </authorList>
    </citation>
    <scope>IDENTIFICATION</scope>
</reference>
<organism evidence="1 2">
    <name type="scientific">Ciona intestinalis</name>
    <name type="common">Transparent sea squirt</name>
    <name type="synonym">Ascidia intestinalis</name>
    <dbReference type="NCBI Taxonomy" id="7719"/>
    <lineage>
        <taxon>Eukaryota</taxon>
        <taxon>Metazoa</taxon>
        <taxon>Chordata</taxon>
        <taxon>Tunicata</taxon>
        <taxon>Ascidiacea</taxon>
        <taxon>Phlebobranchia</taxon>
        <taxon>Cionidae</taxon>
        <taxon>Ciona</taxon>
    </lineage>
</organism>
<dbReference type="InParanoid" id="H2Y063"/>
<name>H2Y063_CIOIN</name>
<evidence type="ECO:0000313" key="1">
    <source>
        <dbReference type="Ensembl" id="ENSCINP00000035297.1"/>
    </source>
</evidence>
<dbReference type="Ensembl" id="ENSCINT00000033644.1">
    <property type="protein sequence ID" value="ENSCINP00000035297.1"/>
    <property type="gene ID" value="ENSCING00000017948.1"/>
</dbReference>
<dbReference type="Proteomes" id="UP000008144">
    <property type="component" value="Unassembled WGS sequence"/>
</dbReference>
<accession>H2Y063</accession>